<dbReference type="RefSeq" id="WP_200337245.1">
    <property type="nucleotide sequence ID" value="NZ_CP066786.1"/>
</dbReference>
<reference evidence="2 3" key="1">
    <citation type="submission" date="2020-12" db="EMBL/GenBank/DDBJ databases">
        <authorList>
            <person name="Zheng R.K."/>
            <person name="Sun C.M."/>
        </authorList>
    </citation>
    <scope>NUCLEOTIDE SEQUENCE [LARGE SCALE GENOMIC DNA]</scope>
    <source>
        <strain evidence="2 3">ZRK001</strain>
    </source>
</reference>
<dbReference type="Pfam" id="PF04860">
    <property type="entry name" value="Phage_portal"/>
    <property type="match status" value="1"/>
</dbReference>
<feature type="region of interest" description="Disordered" evidence="1">
    <location>
        <begin position="353"/>
        <end position="391"/>
    </location>
</feature>
<organism evidence="2 3">
    <name type="scientific">Martelella lutilitoris</name>
    <dbReference type="NCBI Taxonomy" id="2583532"/>
    <lineage>
        <taxon>Bacteria</taxon>
        <taxon>Pseudomonadati</taxon>
        <taxon>Pseudomonadota</taxon>
        <taxon>Alphaproteobacteria</taxon>
        <taxon>Hyphomicrobiales</taxon>
        <taxon>Aurantimonadaceae</taxon>
        <taxon>Martelella</taxon>
    </lineage>
</organism>
<dbReference type="NCBIfam" id="TIGR01537">
    <property type="entry name" value="portal_HK97"/>
    <property type="match status" value="1"/>
</dbReference>
<dbReference type="InterPro" id="IPR006944">
    <property type="entry name" value="Phage/GTA_portal"/>
</dbReference>
<protein>
    <submittedName>
        <fullName evidence="2">Phage portal protein</fullName>
    </submittedName>
</protein>
<accession>A0A7T7HM82</accession>
<sequence length="391" mass="43957">MNLFRKIFRPAEMKNAAAAGIEDKEDRIFYEGVGEVGSRQFTSVAAALRAGFVIAGGMGLLPLKTEGEDKNTSRVLDLINTEPNEFMTGVEFKELITLHAVFNGTGRAYIRRNSLGKPVELIPLHPNWNGRWMYKNGQYVLPVSIDDYAIYGDFTRDEIFEVTSPRWDMLAGLNLIKSCRRVLDLSRRLQDRQAQFADTRAPYGVMFIQEGTGKDSVAKLKKAWSEQFGKTGIAVVDMDGKFQQLVQTSSDQQLLETMKFQIEEIGRIFGVHPYYLMQTAGSGAQGAVADVMLFHQANTMAPWIGRWEASLKRSFFRKSAVEPNFDENALMRTTPQVRAEIYARALGSGGNAPWMTEDEVRQGKSPFNLPERGDDFWQKNRRNGGQNGPSV</sequence>
<dbReference type="Proteomes" id="UP000596083">
    <property type="component" value="Chromosome"/>
</dbReference>
<evidence type="ECO:0000313" key="2">
    <source>
        <dbReference type="EMBL" id="QQM31725.1"/>
    </source>
</evidence>
<dbReference type="EMBL" id="CP066786">
    <property type="protein sequence ID" value="QQM31725.1"/>
    <property type="molecule type" value="Genomic_DNA"/>
</dbReference>
<gene>
    <name evidence="2" type="ORF">JET14_06025</name>
</gene>
<proteinExistence type="predicted"/>
<dbReference type="InterPro" id="IPR006427">
    <property type="entry name" value="Portal_HK97"/>
</dbReference>
<name>A0A7T7HM82_9HYPH</name>
<evidence type="ECO:0000313" key="3">
    <source>
        <dbReference type="Proteomes" id="UP000596083"/>
    </source>
</evidence>
<evidence type="ECO:0000256" key="1">
    <source>
        <dbReference type="SAM" id="MobiDB-lite"/>
    </source>
</evidence>
<dbReference type="AlphaFoldDB" id="A0A7T7HM82"/>
<dbReference type="KEGG" id="mlut:JET14_06025"/>